<dbReference type="Gene3D" id="2.40.30.10">
    <property type="entry name" value="Translation factors"/>
    <property type="match status" value="1"/>
</dbReference>
<dbReference type="InterPro" id="IPR023382">
    <property type="entry name" value="MnmA-like_central_sf"/>
</dbReference>
<dbReference type="SUPFAM" id="SSF52402">
    <property type="entry name" value="Adenine nucleotide alpha hydrolases-like"/>
    <property type="match status" value="1"/>
</dbReference>
<sequence length="354" mass="39281">MQRKKLIVKKKKVIIGLSGGIDSAASAHLLKNEGYEVIGVTFNFLDAENTINAARLVAEKLEIEHHVLTAQDQFREKVIDPFIAGYQQGETPNPCMLCNQNMKFKLLGEFAAANGDAMIATGHYAEIRKHKNGYQLWASSNPNKDQSYFLYHLDQELLGRLLLPLNRFESKAAVREIILGLLPELSRGKESQGICFIPKKGHGLFLKDAMFGNKPTASGNFVDMTGKILGRHPGIHQFTLGQTRGLGINSEQRLAVVEVIPATNTVVLDEEKALYQSAIFVDELIIQSPKGLPETGFTFKTCRWGHEYEGRIERLSRTQAIVHSCVPVRAPAPGQALVFYQGRQVLGGGIIKRF</sequence>
<name>A0ABR6Z1R8_9FIRM</name>
<evidence type="ECO:0000313" key="13">
    <source>
        <dbReference type="Proteomes" id="UP000622405"/>
    </source>
</evidence>
<keyword evidence="3 12" id="KW-0808">Transferase</keyword>
<organism evidence="12 13">
    <name type="scientific">Acetobacterium malicum</name>
    <dbReference type="NCBI Taxonomy" id="52692"/>
    <lineage>
        <taxon>Bacteria</taxon>
        <taxon>Bacillati</taxon>
        <taxon>Bacillota</taxon>
        <taxon>Clostridia</taxon>
        <taxon>Eubacteriales</taxon>
        <taxon>Eubacteriaceae</taxon>
        <taxon>Acetobacterium</taxon>
    </lineage>
</organism>
<dbReference type="Pfam" id="PF20259">
    <property type="entry name" value="tRNA_Me_trans_M"/>
    <property type="match status" value="1"/>
</dbReference>
<dbReference type="CDD" id="cd01998">
    <property type="entry name" value="MnmA_TRMU-like"/>
    <property type="match status" value="1"/>
</dbReference>
<dbReference type="Proteomes" id="UP000622405">
    <property type="component" value="Unassembled WGS sequence"/>
</dbReference>
<gene>
    <name evidence="12" type="primary">mnmA</name>
    <name evidence="12" type="ORF">GH811_17245</name>
</gene>
<reference evidence="12 13" key="1">
    <citation type="journal article" date="2020" name="mSystems">
        <title>Defining Genomic and Predicted Metabolic Features of the Acetobacterium Genus.</title>
        <authorList>
            <person name="Ross D.E."/>
            <person name="Marshall C.W."/>
            <person name="Gulliver D."/>
            <person name="May H.D."/>
            <person name="Norman R.S."/>
        </authorList>
    </citation>
    <scope>NUCLEOTIDE SEQUENCE [LARGE SCALE GENOMIC DNA]</scope>
    <source>
        <strain evidence="12 13">DSM 4132</strain>
    </source>
</reference>
<dbReference type="GO" id="GO:0103016">
    <property type="term" value="F:tRNA-uridine 2-sulfurtransferase activity"/>
    <property type="evidence" value="ECO:0007669"/>
    <property type="project" value="UniProtKB-EC"/>
</dbReference>
<evidence type="ECO:0000259" key="10">
    <source>
        <dbReference type="Pfam" id="PF20258"/>
    </source>
</evidence>
<keyword evidence="8" id="KW-1015">Disulfide bond</keyword>
<keyword evidence="6" id="KW-0067">ATP-binding</keyword>
<dbReference type="InterPro" id="IPR046885">
    <property type="entry name" value="MnmA-like_C"/>
</dbReference>
<comment type="caution">
    <text evidence="12">The sequence shown here is derived from an EMBL/GenBank/DDBJ whole genome shotgun (WGS) entry which is preliminary data.</text>
</comment>
<evidence type="ECO:0000256" key="6">
    <source>
        <dbReference type="ARBA" id="ARBA00022840"/>
    </source>
</evidence>
<proteinExistence type="predicted"/>
<evidence type="ECO:0000256" key="9">
    <source>
        <dbReference type="ARBA" id="ARBA00051542"/>
    </source>
</evidence>
<accession>A0ABR6Z1R8</accession>
<keyword evidence="4" id="KW-0819">tRNA processing</keyword>
<evidence type="ECO:0000256" key="3">
    <source>
        <dbReference type="ARBA" id="ARBA00022679"/>
    </source>
</evidence>
<evidence type="ECO:0000256" key="4">
    <source>
        <dbReference type="ARBA" id="ARBA00022694"/>
    </source>
</evidence>
<dbReference type="NCBIfam" id="TIGR00420">
    <property type="entry name" value="trmU"/>
    <property type="match status" value="1"/>
</dbReference>
<comment type="catalytic activity">
    <reaction evidence="9">
        <text>S-sulfanyl-L-cysteinyl-[protein] + uridine(34) in tRNA + AH2 + ATP = 2-thiouridine(34) in tRNA + L-cysteinyl-[protein] + A + AMP + diphosphate + H(+)</text>
        <dbReference type="Rhea" id="RHEA:47032"/>
        <dbReference type="Rhea" id="RHEA-COMP:10131"/>
        <dbReference type="Rhea" id="RHEA-COMP:11726"/>
        <dbReference type="Rhea" id="RHEA-COMP:11727"/>
        <dbReference type="Rhea" id="RHEA-COMP:11728"/>
        <dbReference type="ChEBI" id="CHEBI:13193"/>
        <dbReference type="ChEBI" id="CHEBI:15378"/>
        <dbReference type="ChEBI" id="CHEBI:17499"/>
        <dbReference type="ChEBI" id="CHEBI:29950"/>
        <dbReference type="ChEBI" id="CHEBI:30616"/>
        <dbReference type="ChEBI" id="CHEBI:33019"/>
        <dbReference type="ChEBI" id="CHEBI:61963"/>
        <dbReference type="ChEBI" id="CHEBI:65315"/>
        <dbReference type="ChEBI" id="CHEBI:87170"/>
        <dbReference type="ChEBI" id="CHEBI:456215"/>
        <dbReference type="EC" id="2.8.1.13"/>
    </reaction>
</comment>
<protein>
    <recommendedName>
        <fullName evidence="1">tRNA-uridine 2-sulfurtransferase</fullName>
        <ecNumber evidence="1">2.8.1.13</ecNumber>
    </recommendedName>
</protein>
<dbReference type="Pfam" id="PF03054">
    <property type="entry name" value="tRNA_Me_trans"/>
    <property type="match status" value="1"/>
</dbReference>
<evidence type="ECO:0000256" key="2">
    <source>
        <dbReference type="ARBA" id="ARBA00022555"/>
    </source>
</evidence>
<dbReference type="PANTHER" id="PTHR11933:SF5">
    <property type="entry name" value="MITOCHONDRIAL TRNA-SPECIFIC 2-THIOURIDYLASE 1"/>
    <property type="match status" value="1"/>
</dbReference>
<dbReference type="Gene3D" id="2.30.30.280">
    <property type="entry name" value="Adenine nucleotide alpha hydrolases-like domains"/>
    <property type="match status" value="1"/>
</dbReference>
<dbReference type="InterPro" id="IPR014729">
    <property type="entry name" value="Rossmann-like_a/b/a_fold"/>
</dbReference>
<evidence type="ECO:0000256" key="8">
    <source>
        <dbReference type="ARBA" id="ARBA00023157"/>
    </source>
</evidence>
<evidence type="ECO:0000256" key="5">
    <source>
        <dbReference type="ARBA" id="ARBA00022741"/>
    </source>
</evidence>
<dbReference type="EMBL" id="WJBE01000025">
    <property type="protein sequence ID" value="MBC3901354.1"/>
    <property type="molecule type" value="Genomic_DNA"/>
</dbReference>
<dbReference type="Pfam" id="PF20258">
    <property type="entry name" value="tRNA_Me_trans_C"/>
    <property type="match status" value="1"/>
</dbReference>
<dbReference type="PANTHER" id="PTHR11933">
    <property type="entry name" value="TRNA 5-METHYLAMINOMETHYL-2-THIOURIDYLATE -METHYLTRANSFERASE"/>
    <property type="match status" value="1"/>
</dbReference>
<keyword evidence="2" id="KW-0820">tRNA-binding</keyword>
<dbReference type="EC" id="2.8.1.13" evidence="1"/>
<evidence type="ECO:0000256" key="1">
    <source>
        <dbReference type="ARBA" id="ARBA00011949"/>
    </source>
</evidence>
<evidence type="ECO:0000256" key="7">
    <source>
        <dbReference type="ARBA" id="ARBA00022884"/>
    </source>
</evidence>
<keyword evidence="13" id="KW-1185">Reference proteome</keyword>
<dbReference type="InterPro" id="IPR046884">
    <property type="entry name" value="MnmA-like_central"/>
</dbReference>
<evidence type="ECO:0000313" key="12">
    <source>
        <dbReference type="EMBL" id="MBC3901354.1"/>
    </source>
</evidence>
<dbReference type="InterPro" id="IPR004506">
    <property type="entry name" value="MnmA-like"/>
</dbReference>
<feature type="domain" description="tRNA-specific 2-thiouridylase MnmA-like central" evidence="11">
    <location>
        <begin position="215"/>
        <end position="267"/>
    </location>
</feature>
<dbReference type="NCBIfam" id="NF001138">
    <property type="entry name" value="PRK00143.1"/>
    <property type="match status" value="1"/>
</dbReference>
<dbReference type="Gene3D" id="3.40.50.620">
    <property type="entry name" value="HUPs"/>
    <property type="match status" value="1"/>
</dbReference>
<evidence type="ECO:0000259" key="11">
    <source>
        <dbReference type="Pfam" id="PF20259"/>
    </source>
</evidence>
<feature type="domain" description="tRNA-specific 2-thiouridylase MnmA-like C-terminal" evidence="10">
    <location>
        <begin position="300"/>
        <end position="351"/>
    </location>
</feature>
<keyword evidence="7" id="KW-0694">RNA-binding</keyword>
<keyword evidence="5" id="KW-0547">Nucleotide-binding</keyword>